<dbReference type="Pfam" id="PF06325">
    <property type="entry name" value="PrmA"/>
    <property type="match status" value="1"/>
</dbReference>
<keyword evidence="4 6" id="KW-0808">Transferase</keyword>
<evidence type="ECO:0000256" key="4">
    <source>
        <dbReference type="ARBA" id="ARBA00022679"/>
    </source>
</evidence>
<name>A0A3N5ADT8_9THEO</name>
<comment type="subcellular location">
    <subcellularLocation>
        <location evidence="6">Cytoplasm</location>
    </subcellularLocation>
</comment>
<dbReference type="Proteomes" id="UP000282654">
    <property type="component" value="Unassembled WGS sequence"/>
</dbReference>
<dbReference type="RefSeq" id="WP_123931858.1">
    <property type="nucleotide sequence ID" value="NZ_RKRE01000003.1"/>
</dbReference>
<keyword evidence="5 6" id="KW-0949">S-adenosyl-L-methionine</keyword>
<protein>
    <recommendedName>
        <fullName evidence="6">Ribosomal protein L11 methyltransferase</fullName>
        <shortName evidence="6">L11 Mtase</shortName>
        <ecNumber evidence="6">2.1.1.-</ecNumber>
    </recommendedName>
</protein>
<evidence type="ECO:0000256" key="3">
    <source>
        <dbReference type="ARBA" id="ARBA00022603"/>
    </source>
</evidence>
<dbReference type="OrthoDB" id="9785995at2"/>
<dbReference type="HAMAP" id="MF_00735">
    <property type="entry name" value="Methyltr_PrmA"/>
    <property type="match status" value="1"/>
</dbReference>
<keyword evidence="7" id="KW-0687">Ribonucleoprotein</keyword>
<dbReference type="PANTHER" id="PTHR43648">
    <property type="entry name" value="ELECTRON TRANSFER FLAVOPROTEIN BETA SUBUNIT LYSINE METHYLTRANSFERASE"/>
    <property type="match status" value="1"/>
</dbReference>
<comment type="function">
    <text evidence="6">Methylates ribosomal protein L11.</text>
</comment>
<comment type="catalytic activity">
    <reaction evidence="6">
        <text>L-lysyl-[protein] + 3 S-adenosyl-L-methionine = N(6),N(6),N(6)-trimethyl-L-lysyl-[protein] + 3 S-adenosyl-L-homocysteine + 3 H(+)</text>
        <dbReference type="Rhea" id="RHEA:54192"/>
        <dbReference type="Rhea" id="RHEA-COMP:9752"/>
        <dbReference type="Rhea" id="RHEA-COMP:13826"/>
        <dbReference type="ChEBI" id="CHEBI:15378"/>
        <dbReference type="ChEBI" id="CHEBI:29969"/>
        <dbReference type="ChEBI" id="CHEBI:57856"/>
        <dbReference type="ChEBI" id="CHEBI:59789"/>
        <dbReference type="ChEBI" id="CHEBI:61961"/>
    </reaction>
</comment>
<evidence type="ECO:0000256" key="5">
    <source>
        <dbReference type="ARBA" id="ARBA00022691"/>
    </source>
</evidence>
<dbReference type="AlphaFoldDB" id="A0A3N5ADT8"/>
<dbReference type="Gene3D" id="3.40.50.150">
    <property type="entry name" value="Vaccinia Virus protein VP39"/>
    <property type="match status" value="1"/>
</dbReference>
<reference evidence="7 8" key="1">
    <citation type="submission" date="2018-11" db="EMBL/GenBank/DDBJ databases">
        <title>Genomic Encyclopedia of Type Strains, Phase IV (KMG-IV): sequencing the most valuable type-strain genomes for metagenomic binning, comparative biology and taxonomic classification.</title>
        <authorList>
            <person name="Goeker M."/>
        </authorList>
    </citation>
    <scope>NUCLEOTIDE SEQUENCE [LARGE SCALE GENOMIC DNA]</scope>
    <source>
        <strain evidence="7 8">DSM 102936</strain>
    </source>
</reference>
<keyword evidence="2 6" id="KW-0963">Cytoplasm</keyword>
<keyword evidence="3 6" id="KW-0489">Methyltransferase</keyword>
<feature type="binding site" evidence="6">
    <location>
        <position position="225"/>
    </location>
    <ligand>
        <name>S-adenosyl-L-methionine</name>
        <dbReference type="ChEBI" id="CHEBI:59789"/>
    </ligand>
</feature>
<evidence type="ECO:0000313" key="7">
    <source>
        <dbReference type="EMBL" id="RPF43036.1"/>
    </source>
</evidence>
<dbReference type="PANTHER" id="PTHR43648:SF1">
    <property type="entry name" value="ELECTRON TRANSFER FLAVOPROTEIN BETA SUBUNIT LYSINE METHYLTRANSFERASE"/>
    <property type="match status" value="1"/>
</dbReference>
<feature type="binding site" evidence="6">
    <location>
        <position position="139"/>
    </location>
    <ligand>
        <name>S-adenosyl-L-methionine</name>
        <dbReference type="ChEBI" id="CHEBI:59789"/>
    </ligand>
</feature>
<dbReference type="GO" id="GO:0032259">
    <property type="term" value="P:methylation"/>
    <property type="evidence" value="ECO:0007669"/>
    <property type="project" value="UniProtKB-KW"/>
</dbReference>
<comment type="similarity">
    <text evidence="1 6">Belongs to the methyltransferase superfamily. PrmA family.</text>
</comment>
<organism evidence="7 8">
    <name type="scientific">Thermodesulfitimonas autotrophica</name>
    <dbReference type="NCBI Taxonomy" id="1894989"/>
    <lineage>
        <taxon>Bacteria</taxon>
        <taxon>Bacillati</taxon>
        <taxon>Bacillota</taxon>
        <taxon>Clostridia</taxon>
        <taxon>Thermoanaerobacterales</taxon>
        <taxon>Thermoanaerobacteraceae</taxon>
        <taxon>Thermodesulfitimonas</taxon>
    </lineage>
</organism>
<dbReference type="EMBL" id="RKRE01000003">
    <property type="protein sequence ID" value="RPF43036.1"/>
    <property type="molecule type" value="Genomic_DNA"/>
</dbReference>
<sequence length="288" mass="30799">MKWIEIEVTVRPEAVDLVSSLLCELTGYGVEISTGGPGAHSPEAVASLVHVKGYLPEERAGQSEEIIALLSRFVLCPVQVRELPETDWIRLWRSHYRTFRVGKRLVIRPPWEEYAPLPDDLVITLDPGMAFGCGTHPTTQLCLELLERVVKPGDVVCDVGTGSGILAIAAARLGASRVLAVDEDAVAVRVARENVARNGVASVVRVVAGDLLRGVGEPADVIVANIVADVIIAFAPEAARHLKSGGTFIAGGIAAPREAEVTAAIEKYFAVCEVTRRNDWVAVAGVAR</sequence>
<dbReference type="EC" id="2.1.1.-" evidence="6"/>
<dbReference type="InterPro" id="IPR029063">
    <property type="entry name" value="SAM-dependent_MTases_sf"/>
</dbReference>
<feature type="binding site" evidence="6">
    <location>
        <position position="182"/>
    </location>
    <ligand>
        <name>S-adenosyl-L-methionine</name>
        <dbReference type="ChEBI" id="CHEBI:59789"/>
    </ligand>
</feature>
<evidence type="ECO:0000256" key="6">
    <source>
        <dbReference type="HAMAP-Rule" id="MF_00735"/>
    </source>
</evidence>
<dbReference type="GO" id="GO:0005840">
    <property type="term" value="C:ribosome"/>
    <property type="evidence" value="ECO:0007669"/>
    <property type="project" value="UniProtKB-KW"/>
</dbReference>
<gene>
    <name evidence="6" type="primary">prmA</name>
    <name evidence="7" type="ORF">EDD75_2155</name>
</gene>
<accession>A0A3N5ADT8</accession>
<keyword evidence="8" id="KW-1185">Reference proteome</keyword>
<proteinExistence type="inferred from homology"/>
<dbReference type="InterPro" id="IPR004498">
    <property type="entry name" value="Ribosomal_PrmA_MeTrfase"/>
</dbReference>
<dbReference type="CDD" id="cd02440">
    <property type="entry name" value="AdoMet_MTases"/>
    <property type="match status" value="1"/>
</dbReference>
<dbReference type="NCBIfam" id="TIGR00406">
    <property type="entry name" value="prmA"/>
    <property type="match status" value="1"/>
</dbReference>
<dbReference type="SUPFAM" id="SSF53335">
    <property type="entry name" value="S-adenosyl-L-methionine-dependent methyltransferases"/>
    <property type="match status" value="1"/>
</dbReference>
<dbReference type="GO" id="GO:0016279">
    <property type="term" value="F:protein-lysine N-methyltransferase activity"/>
    <property type="evidence" value="ECO:0007669"/>
    <property type="project" value="RHEA"/>
</dbReference>
<keyword evidence="7" id="KW-0689">Ribosomal protein</keyword>
<dbReference type="GO" id="GO:0005737">
    <property type="term" value="C:cytoplasm"/>
    <property type="evidence" value="ECO:0007669"/>
    <property type="project" value="UniProtKB-SubCell"/>
</dbReference>
<dbReference type="InterPro" id="IPR050078">
    <property type="entry name" value="Ribosomal_L11_MeTrfase_PrmA"/>
</dbReference>
<comment type="caution">
    <text evidence="7">The sequence shown here is derived from an EMBL/GenBank/DDBJ whole genome shotgun (WGS) entry which is preliminary data.</text>
</comment>
<feature type="binding site" evidence="6">
    <location>
        <position position="160"/>
    </location>
    <ligand>
        <name>S-adenosyl-L-methionine</name>
        <dbReference type="ChEBI" id="CHEBI:59789"/>
    </ligand>
</feature>
<evidence type="ECO:0000256" key="1">
    <source>
        <dbReference type="ARBA" id="ARBA00009741"/>
    </source>
</evidence>
<evidence type="ECO:0000256" key="2">
    <source>
        <dbReference type="ARBA" id="ARBA00022490"/>
    </source>
</evidence>
<evidence type="ECO:0000313" key="8">
    <source>
        <dbReference type="Proteomes" id="UP000282654"/>
    </source>
</evidence>
<dbReference type="PIRSF" id="PIRSF000401">
    <property type="entry name" value="RPL11_MTase"/>
    <property type="match status" value="1"/>
</dbReference>